<dbReference type="EC" id="2.4.2.31" evidence="6"/>
<dbReference type="Proteomes" id="UP000663842">
    <property type="component" value="Unassembled WGS sequence"/>
</dbReference>
<proteinExistence type="inferred from homology"/>
<feature type="domain" description="WWE" evidence="7">
    <location>
        <begin position="6"/>
        <end position="87"/>
    </location>
</feature>
<organism evidence="8 9">
    <name type="scientific">Rotaria magnacalcarata</name>
    <dbReference type="NCBI Taxonomy" id="392030"/>
    <lineage>
        <taxon>Eukaryota</taxon>
        <taxon>Metazoa</taxon>
        <taxon>Spiralia</taxon>
        <taxon>Gnathifera</taxon>
        <taxon>Rotifera</taxon>
        <taxon>Eurotatoria</taxon>
        <taxon>Bdelloidea</taxon>
        <taxon>Philodinida</taxon>
        <taxon>Philodinidae</taxon>
        <taxon>Rotaria</taxon>
    </lineage>
</organism>
<accession>A0A820AQQ7</accession>
<dbReference type="Gene3D" id="3.90.176.10">
    <property type="entry name" value="Toxin ADP-ribosyltransferase, Chain A, domain 1"/>
    <property type="match status" value="1"/>
</dbReference>
<dbReference type="Pfam" id="PF01129">
    <property type="entry name" value="ART"/>
    <property type="match status" value="1"/>
</dbReference>
<evidence type="ECO:0000256" key="5">
    <source>
        <dbReference type="ARBA" id="ARBA00047597"/>
    </source>
</evidence>
<comment type="catalytic activity">
    <reaction evidence="5 6">
        <text>L-arginyl-[protein] + NAD(+) = N(omega)-(ADP-D-ribosyl)-L-arginyl-[protein] + nicotinamide + H(+)</text>
        <dbReference type="Rhea" id="RHEA:19149"/>
        <dbReference type="Rhea" id="RHEA-COMP:10532"/>
        <dbReference type="Rhea" id="RHEA-COMP:15087"/>
        <dbReference type="ChEBI" id="CHEBI:15378"/>
        <dbReference type="ChEBI" id="CHEBI:17154"/>
        <dbReference type="ChEBI" id="CHEBI:29965"/>
        <dbReference type="ChEBI" id="CHEBI:57540"/>
        <dbReference type="ChEBI" id="CHEBI:142554"/>
        <dbReference type="EC" id="2.4.2.31"/>
    </reaction>
</comment>
<keyword evidence="3 6" id="KW-0808">Transferase</keyword>
<comment type="similarity">
    <text evidence="1 6">Belongs to the Arg-specific ADP-ribosyltransferase family.</text>
</comment>
<dbReference type="Pfam" id="PF02825">
    <property type="entry name" value="WWE"/>
    <property type="match status" value="1"/>
</dbReference>
<evidence type="ECO:0000256" key="6">
    <source>
        <dbReference type="RuleBase" id="RU361228"/>
    </source>
</evidence>
<protein>
    <recommendedName>
        <fullName evidence="6">NAD(P)(+)--arginine ADP-ribosyltransferase</fullName>
        <ecNumber evidence="6">2.4.2.31</ecNumber>
    </recommendedName>
    <alternativeName>
        <fullName evidence="6">Mono(ADP-ribosyl)transferase</fullName>
    </alternativeName>
</protein>
<keyword evidence="2 6" id="KW-0328">Glycosyltransferase</keyword>
<comment type="caution">
    <text evidence="8">The sequence shown here is derived from an EMBL/GenBank/DDBJ whole genome shotgun (WGS) entry which is preliminary data.</text>
</comment>
<dbReference type="SUPFAM" id="SSF56399">
    <property type="entry name" value="ADP-ribosylation"/>
    <property type="match status" value="1"/>
</dbReference>
<evidence type="ECO:0000256" key="1">
    <source>
        <dbReference type="ARBA" id="ARBA00009558"/>
    </source>
</evidence>
<evidence type="ECO:0000256" key="2">
    <source>
        <dbReference type="ARBA" id="ARBA00022676"/>
    </source>
</evidence>
<dbReference type="PROSITE" id="PS50918">
    <property type="entry name" value="WWE"/>
    <property type="match status" value="1"/>
</dbReference>
<sequence length="452" mass="52450">MSIIADEASKCSEIFICIQWMWNASLNPFSNSEPALWRYYDNVDNIMIEDAFKAGETHAILDEYTIDFKHQIQICNIDQKKQRPIKRVKCTTKDQSIRVERFAFDLINPKRPFSGLYGWIPPFVKETVKYLKITKDQLPSKNKDIASMVVAKAAVGILEQSKLVGKQRQGENLVKRKMNEAMRLVGDDEYKEEWRQKVRLLGPFCLLLWDSPFSKTAAPRGRVFYRGANLSDDLISLFKGDWVKKVKPRRSFQSFTSCSRQKGIAEIYGNVLFIMTMKHGFTANLKPYSNFPDEEEELIFPGVCFSIDRMEFNENTKKYYIHLSLMQQFSRKYNSKASRPPPSTVDFYFSDITVNTTPIVDGDSAKQNEITAQQILFTQCHRDLEQDSNKGIEVLESAEYEWKSATKSGQQQTDDLFSSRINSILPLFSYSDKIRYCCTFITLRILRNKLYE</sequence>
<evidence type="ECO:0000313" key="8">
    <source>
        <dbReference type="EMBL" id="CAF4191554.1"/>
    </source>
</evidence>
<reference evidence="8" key="1">
    <citation type="submission" date="2021-02" db="EMBL/GenBank/DDBJ databases">
        <authorList>
            <person name="Nowell W R."/>
        </authorList>
    </citation>
    <scope>NUCLEOTIDE SEQUENCE</scope>
</reference>
<dbReference type="GO" id="GO:0016779">
    <property type="term" value="F:nucleotidyltransferase activity"/>
    <property type="evidence" value="ECO:0007669"/>
    <property type="project" value="UniProtKB-KW"/>
</dbReference>
<dbReference type="EMBL" id="CAJOBF010005936">
    <property type="protein sequence ID" value="CAF4191554.1"/>
    <property type="molecule type" value="Genomic_DNA"/>
</dbReference>
<evidence type="ECO:0000313" key="9">
    <source>
        <dbReference type="Proteomes" id="UP000663842"/>
    </source>
</evidence>
<evidence type="ECO:0000259" key="7">
    <source>
        <dbReference type="PROSITE" id="PS50918"/>
    </source>
</evidence>
<keyword evidence="6" id="KW-0520">NAD</keyword>
<dbReference type="InterPro" id="IPR000768">
    <property type="entry name" value="ART"/>
</dbReference>
<name>A0A820AQQ7_9BILA</name>
<dbReference type="AlphaFoldDB" id="A0A820AQQ7"/>
<dbReference type="GO" id="GO:0106274">
    <property type="term" value="F:NAD+-protein-arginine ADP-ribosyltransferase activity"/>
    <property type="evidence" value="ECO:0007669"/>
    <property type="project" value="UniProtKB-EC"/>
</dbReference>
<keyword evidence="4" id="KW-0548">Nucleotidyltransferase</keyword>
<dbReference type="InterPro" id="IPR037197">
    <property type="entry name" value="WWE_dom_sf"/>
</dbReference>
<gene>
    <name evidence="8" type="ORF">UXM345_LOCUS27461</name>
</gene>
<evidence type="ECO:0000256" key="3">
    <source>
        <dbReference type="ARBA" id="ARBA00022679"/>
    </source>
</evidence>
<dbReference type="SUPFAM" id="SSF117839">
    <property type="entry name" value="WWE domain"/>
    <property type="match status" value="1"/>
</dbReference>
<evidence type="ECO:0000256" key="4">
    <source>
        <dbReference type="ARBA" id="ARBA00022695"/>
    </source>
</evidence>
<dbReference type="Gene3D" id="3.30.720.50">
    <property type="match status" value="1"/>
</dbReference>
<dbReference type="InterPro" id="IPR004170">
    <property type="entry name" value="WWE_dom"/>
</dbReference>
<keyword evidence="6" id="KW-0521">NADP</keyword>